<organism evidence="1 2">
    <name type="scientific">Zizania palustris</name>
    <name type="common">Northern wild rice</name>
    <dbReference type="NCBI Taxonomy" id="103762"/>
    <lineage>
        <taxon>Eukaryota</taxon>
        <taxon>Viridiplantae</taxon>
        <taxon>Streptophyta</taxon>
        <taxon>Embryophyta</taxon>
        <taxon>Tracheophyta</taxon>
        <taxon>Spermatophyta</taxon>
        <taxon>Magnoliopsida</taxon>
        <taxon>Liliopsida</taxon>
        <taxon>Poales</taxon>
        <taxon>Poaceae</taxon>
        <taxon>BOP clade</taxon>
        <taxon>Oryzoideae</taxon>
        <taxon>Oryzeae</taxon>
        <taxon>Zizaniinae</taxon>
        <taxon>Zizania</taxon>
    </lineage>
</organism>
<keyword evidence="2" id="KW-1185">Reference proteome</keyword>
<accession>A0A8J5SXF2</accession>
<name>A0A8J5SXF2_ZIZPA</name>
<dbReference type="AlphaFoldDB" id="A0A8J5SXF2"/>
<protein>
    <submittedName>
        <fullName evidence="1">Uncharacterized protein</fullName>
    </submittedName>
</protein>
<proteinExistence type="predicted"/>
<comment type="caution">
    <text evidence="1">The sequence shown here is derived from an EMBL/GenBank/DDBJ whole genome shotgun (WGS) entry which is preliminary data.</text>
</comment>
<dbReference type="Proteomes" id="UP000729402">
    <property type="component" value="Unassembled WGS sequence"/>
</dbReference>
<evidence type="ECO:0000313" key="1">
    <source>
        <dbReference type="EMBL" id="KAG8074099.1"/>
    </source>
</evidence>
<evidence type="ECO:0000313" key="2">
    <source>
        <dbReference type="Proteomes" id="UP000729402"/>
    </source>
</evidence>
<sequence>MLTALLPGSLCSAGCSWRLRRCGLWFRPPGSGPPASSAPRWPAARRAGGAHSLLPPCLLPSFGRRQSGLSR</sequence>
<reference evidence="1" key="2">
    <citation type="submission" date="2021-02" db="EMBL/GenBank/DDBJ databases">
        <authorList>
            <person name="Kimball J.A."/>
            <person name="Haas M.W."/>
            <person name="Macchietto M."/>
            <person name="Kono T."/>
            <person name="Duquette J."/>
            <person name="Shao M."/>
        </authorList>
    </citation>
    <scope>NUCLEOTIDE SEQUENCE</scope>
    <source>
        <tissue evidence="1">Fresh leaf tissue</tissue>
    </source>
</reference>
<dbReference type="EMBL" id="JAAALK010000283">
    <property type="protein sequence ID" value="KAG8074099.1"/>
    <property type="molecule type" value="Genomic_DNA"/>
</dbReference>
<gene>
    <name evidence="1" type="ORF">GUJ93_ZPchr0006g42883</name>
</gene>
<reference evidence="1" key="1">
    <citation type="journal article" date="2021" name="bioRxiv">
        <title>Whole Genome Assembly and Annotation of Northern Wild Rice, Zizania palustris L., Supports a Whole Genome Duplication in the Zizania Genus.</title>
        <authorList>
            <person name="Haas M."/>
            <person name="Kono T."/>
            <person name="Macchietto M."/>
            <person name="Millas R."/>
            <person name="McGilp L."/>
            <person name="Shao M."/>
            <person name="Duquette J."/>
            <person name="Hirsch C.N."/>
            <person name="Kimball J."/>
        </authorList>
    </citation>
    <scope>NUCLEOTIDE SEQUENCE</scope>
    <source>
        <tissue evidence="1">Fresh leaf tissue</tissue>
    </source>
</reference>